<dbReference type="Proteomes" id="UP000198778">
    <property type="component" value="Unassembled WGS sequence"/>
</dbReference>
<name>A0A1H0E0N1_9BACI</name>
<sequence>MDIEIGRKIKELRSFYRISQADLCEGICNQSFISKLEKGLVHPSANVLSMIAERLGVAPQYFFDPFADVTKVNYMYKVIDSISKNIDRAKYAEVLEMVEAEEENPIFKRADLKQYLLWRKGICLFHLEEDAASAVDCLDEALALAPTTAKNKSERELDILLSKAIIYSVMERYQEAASIYKLLLKEIARHPYVLSNKLLLRTYYNYSKNEFDQENYKTSLKFSQEGVKYCLQNDSLYILGEFYFQCGQSGWKGGQLSKKEALRFYERAKTLFLLRNNTFFAEIVDEEIEELTVENI</sequence>
<keyword evidence="3" id="KW-1185">Reference proteome</keyword>
<dbReference type="EMBL" id="FNIL01000003">
    <property type="protein sequence ID" value="SDN75952.1"/>
    <property type="molecule type" value="Genomic_DNA"/>
</dbReference>
<proteinExistence type="predicted"/>
<dbReference type="InterPro" id="IPR011990">
    <property type="entry name" value="TPR-like_helical_dom_sf"/>
</dbReference>
<dbReference type="PANTHER" id="PTHR37038">
    <property type="entry name" value="TRANSCRIPTIONAL REGULATOR-RELATED"/>
    <property type="match status" value="1"/>
</dbReference>
<dbReference type="SUPFAM" id="SSF47413">
    <property type="entry name" value="lambda repressor-like DNA-binding domains"/>
    <property type="match status" value="1"/>
</dbReference>
<dbReference type="CDD" id="cd00093">
    <property type="entry name" value="HTH_XRE"/>
    <property type="match status" value="1"/>
</dbReference>
<dbReference type="InterPro" id="IPR010982">
    <property type="entry name" value="Lambda_DNA-bd_dom_sf"/>
</dbReference>
<dbReference type="SMART" id="SM00530">
    <property type="entry name" value="HTH_XRE"/>
    <property type="match status" value="1"/>
</dbReference>
<protein>
    <submittedName>
        <fullName evidence="2">Helix-turn-helix domain-containing protein</fullName>
    </submittedName>
</protein>
<accession>A0A1H0E0N1</accession>
<feature type="domain" description="HTH cro/C1-type" evidence="1">
    <location>
        <begin position="9"/>
        <end position="62"/>
    </location>
</feature>
<dbReference type="RefSeq" id="WP_175444210.1">
    <property type="nucleotide sequence ID" value="NZ_FNIL01000003.1"/>
</dbReference>
<dbReference type="InterPro" id="IPR053163">
    <property type="entry name" value="HTH-type_regulator_Rgg"/>
</dbReference>
<dbReference type="Pfam" id="PF18768">
    <property type="entry name" value="RNPP_C"/>
    <property type="match status" value="1"/>
</dbReference>
<dbReference type="Gene3D" id="1.25.40.10">
    <property type="entry name" value="Tetratricopeptide repeat domain"/>
    <property type="match status" value="1"/>
</dbReference>
<dbReference type="SUPFAM" id="SSF48452">
    <property type="entry name" value="TPR-like"/>
    <property type="match status" value="1"/>
</dbReference>
<dbReference type="InterPro" id="IPR041315">
    <property type="entry name" value="PlcR_TPR"/>
</dbReference>
<dbReference type="GO" id="GO:0003677">
    <property type="term" value="F:DNA binding"/>
    <property type="evidence" value="ECO:0007669"/>
    <property type="project" value="InterPro"/>
</dbReference>
<organism evidence="2 3">
    <name type="scientific">Alkalicoccus daliensis</name>
    <dbReference type="NCBI Taxonomy" id="745820"/>
    <lineage>
        <taxon>Bacteria</taxon>
        <taxon>Bacillati</taxon>
        <taxon>Bacillota</taxon>
        <taxon>Bacilli</taxon>
        <taxon>Bacillales</taxon>
        <taxon>Bacillaceae</taxon>
        <taxon>Alkalicoccus</taxon>
    </lineage>
</organism>
<evidence type="ECO:0000259" key="1">
    <source>
        <dbReference type="PROSITE" id="PS50943"/>
    </source>
</evidence>
<dbReference type="Pfam" id="PF01381">
    <property type="entry name" value="HTH_3"/>
    <property type="match status" value="1"/>
</dbReference>
<dbReference type="PANTHER" id="PTHR37038:SF14">
    <property type="entry name" value="TRANSCRIPTIONAL ACTIVATOR"/>
    <property type="match status" value="1"/>
</dbReference>
<dbReference type="STRING" id="745820.SAMN04488053_103162"/>
<dbReference type="PROSITE" id="PS50943">
    <property type="entry name" value="HTH_CROC1"/>
    <property type="match status" value="1"/>
</dbReference>
<evidence type="ECO:0000313" key="3">
    <source>
        <dbReference type="Proteomes" id="UP000198778"/>
    </source>
</evidence>
<reference evidence="3" key="1">
    <citation type="submission" date="2016-10" db="EMBL/GenBank/DDBJ databases">
        <authorList>
            <person name="Varghese N."/>
            <person name="Submissions S."/>
        </authorList>
    </citation>
    <scope>NUCLEOTIDE SEQUENCE [LARGE SCALE GENOMIC DNA]</scope>
    <source>
        <strain evidence="3">CGMCC 1.10369</strain>
    </source>
</reference>
<dbReference type="AlphaFoldDB" id="A0A1H0E0N1"/>
<evidence type="ECO:0000313" key="2">
    <source>
        <dbReference type="EMBL" id="SDN75952.1"/>
    </source>
</evidence>
<dbReference type="InterPro" id="IPR001387">
    <property type="entry name" value="Cro/C1-type_HTH"/>
</dbReference>
<gene>
    <name evidence="2" type="ORF">SAMN04488053_103162</name>
</gene>